<evidence type="ECO:0000313" key="3">
    <source>
        <dbReference type="Proteomes" id="UP000001508"/>
    </source>
</evidence>
<feature type="transmembrane region" description="Helical" evidence="1">
    <location>
        <begin position="420"/>
        <end position="441"/>
    </location>
</feature>
<reference evidence="3" key="1">
    <citation type="submission" date="2010-02" db="EMBL/GenBank/DDBJ databases">
        <title>Complete sequence of Desulfurivibrio alkaliphilus AHT2.</title>
        <authorList>
            <consortium name="US DOE Joint Genome Institute"/>
            <person name="Pitluck S."/>
            <person name="Chertkov O."/>
            <person name="Detter J.C."/>
            <person name="Han C."/>
            <person name="Tapia R."/>
            <person name="Larimer F."/>
            <person name="Land M."/>
            <person name="Hauser L."/>
            <person name="Kyrpides N."/>
            <person name="Mikhailova N."/>
            <person name="Sorokin D.Y."/>
            <person name="Muyzer G."/>
            <person name="Woyke T."/>
        </authorList>
    </citation>
    <scope>NUCLEOTIDE SEQUENCE [LARGE SCALE GENOMIC DNA]</scope>
    <source>
        <strain evidence="3">DSM 19089 / UNIQEM U267 / AHT2</strain>
    </source>
</reference>
<keyword evidence="1" id="KW-1133">Transmembrane helix</keyword>
<feature type="transmembrane region" description="Helical" evidence="1">
    <location>
        <begin position="219"/>
        <end position="236"/>
    </location>
</feature>
<name>D6Z4J1_DESAT</name>
<feature type="transmembrane region" description="Helical" evidence="1">
    <location>
        <begin position="363"/>
        <end position="383"/>
    </location>
</feature>
<sequence length="475" mass="53328">MTPLVPIMLFGWVPFTVMLFFTLKPHRAVLVAVIGGWLLLPATGYSWEGIPPYNKNVAISMGLILGGWLSGQYFKANFKWRIYDLPMVLWCLAPIPTSLTNQLGLYDGLSGFYSQIMTWGIPYLAGRIYFKNNETLRDLCLAVVIGGFVYAILALYEIRMSPQLSNMVYGFFPHSFLQHFRYDGFRPIVFMQHGLMVSLWIALSATVAFWLWRSRAVERLGGIPMAFIVAVLVITTILCKSANAWVALALGCGGYFVYRKPGLHFIFPLLLLVVPLYIGLRISGMVAAGDVEVLVAKVFDEDRTSSLAIRLLQEDLFSQKALESPLFGWGGYGRGWPVDPDTGRNVIQMVDAFWTIVFNSRGFFGLISMVVAMLLGPWLVLCGKALKRGVDVTEIITPVILSMVVILFMLDSLFNAMVNPVYLMTSGALLGWYLSLEGVVVGNKDKKYGRKIEREAIEPRFGRVSRHVHLMRRCQ</sequence>
<keyword evidence="1" id="KW-0472">Membrane</keyword>
<dbReference type="HOGENOM" id="CLU_586233_0_0_7"/>
<evidence type="ECO:0000256" key="1">
    <source>
        <dbReference type="SAM" id="Phobius"/>
    </source>
</evidence>
<feature type="transmembrane region" description="Helical" evidence="1">
    <location>
        <begin position="53"/>
        <end position="70"/>
    </location>
</feature>
<feature type="transmembrane region" description="Helical" evidence="1">
    <location>
        <begin position="6"/>
        <end position="23"/>
    </location>
</feature>
<organism evidence="2 3">
    <name type="scientific">Desulfurivibrio alkaliphilus (strain DSM 19089 / UNIQEM U267 / AHT2)</name>
    <dbReference type="NCBI Taxonomy" id="589865"/>
    <lineage>
        <taxon>Bacteria</taxon>
        <taxon>Pseudomonadati</taxon>
        <taxon>Thermodesulfobacteriota</taxon>
        <taxon>Desulfobulbia</taxon>
        <taxon>Desulfobulbales</taxon>
        <taxon>Desulfobulbaceae</taxon>
        <taxon>Desulfurivibrio</taxon>
    </lineage>
</organism>
<dbReference type="InParanoid" id="D6Z4J1"/>
<dbReference type="RefSeq" id="WP_013163989.1">
    <property type="nucleotide sequence ID" value="NC_014216.1"/>
</dbReference>
<dbReference type="OrthoDB" id="9766798at2"/>
<dbReference type="Proteomes" id="UP000001508">
    <property type="component" value="Chromosome"/>
</dbReference>
<protein>
    <recommendedName>
        <fullName evidence="4">O-antigen ligase domain-containing protein</fullName>
    </recommendedName>
</protein>
<feature type="transmembrane region" description="Helical" evidence="1">
    <location>
        <begin position="265"/>
        <end position="288"/>
    </location>
</feature>
<proteinExistence type="predicted"/>
<dbReference type="AlphaFoldDB" id="D6Z4J1"/>
<feature type="transmembrane region" description="Helical" evidence="1">
    <location>
        <begin position="242"/>
        <end position="258"/>
    </location>
</feature>
<evidence type="ECO:0008006" key="4">
    <source>
        <dbReference type="Google" id="ProtNLM"/>
    </source>
</evidence>
<feature type="transmembrane region" description="Helical" evidence="1">
    <location>
        <begin position="139"/>
        <end position="158"/>
    </location>
</feature>
<gene>
    <name evidence="2" type="ordered locus">DaAHT2_1775</name>
</gene>
<accession>D6Z4J1</accession>
<dbReference type="STRING" id="589865.DaAHT2_1775"/>
<feature type="transmembrane region" description="Helical" evidence="1">
    <location>
        <begin position="28"/>
        <end position="47"/>
    </location>
</feature>
<dbReference type="eggNOG" id="COG3307">
    <property type="taxonomic scope" value="Bacteria"/>
</dbReference>
<keyword evidence="1" id="KW-0812">Transmembrane</keyword>
<evidence type="ECO:0000313" key="2">
    <source>
        <dbReference type="EMBL" id="ADH86466.1"/>
    </source>
</evidence>
<keyword evidence="3" id="KW-1185">Reference proteome</keyword>
<dbReference type="EMBL" id="CP001940">
    <property type="protein sequence ID" value="ADH86466.1"/>
    <property type="molecule type" value="Genomic_DNA"/>
</dbReference>
<feature type="transmembrane region" description="Helical" evidence="1">
    <location>
        <begin position="190"/>
        <end position="212"/>
    </location>
</feature>
<dbReference type="KEGG" id="dak:DaAHT2_1775"/>
<feature type="transmembrane region" description="Helical" evidence="1">
    <location>
        <begin position="395"/>
        <end position="414"/>
    </location>
</feature>